<dbReference type="STRING" id="103372.F4WC63"/>
<evidence type="ECO:0000313" key="4">
    <source>
        <dbReference type="Proteomes" id="UP000007755"/>
    </source>
</evidence>
<protein>
    <submittedName>
        <fullName evidence="3">Uncharacterized protein</fullName>
    </submittedName>
</protein>
<feature type="compositionally biased region" description="Polar residues" evidence="2">
    <location>
        <begin position="1213"/>
        <end position="1239"/>
    </location>
</feature>
<evidence type="ECO:0000256" key="2">
    <source>
        <dbReference type="SAM" id="MobiDB-lite"/>
    </source>
</evidence>
<dbReference type="EMBL" id="GL888070">
    <property type="protein sequence ID" value="EGI68043.1"/>
    <property type="molecule type" value="Genomic_DNA"/>
</dbReference>
<dbReference type="SUPFAM" id="SSF48371">
    <property type="entry name" value="ARM repeat"/>
    <property type="match status" value="1"/>
</dbReference>
<keyword evidence="1" id="KW-0175">Coiled coil</keyword>
<proteinExistence type="predicted"/>
<dbReference type="eggNOG" id="ENOG502S8KT">
    <property type="taxonomic scope" value="Eukaryota"/>
</dbReference>
<dbReference type="InParanoid" id="F4WC63"/>
<gene>
    <name evidence="3" type="ORF">G5I_03137</name>
</gene>
<dbReference type="OrthoDB" id="6368736at2759"/>
<dbReference type="Proteomes" id="UP000007755">
    <property type="component" value="Unassembled WGS sequence"/>
</dbReference>
<reference evidence="3" key="1">
    <citation type="submission" date="2011-02" db="EMBL/GenBank/DDBJ databases">
        <title>The genome of the leaf-cutting ant Acromyrmex echinatior suggests key adaptations to social evolution and fungus farming.</title>
        <authorList>
            <person name="Nygaard S."/>
            <person name="Zhang G."/>
        </authorList>
    </citation>
    <scope>NUCLEOTIDE SEQUENCE</scope>
</reference>
<sequence length="1678" mass="192659">MIDVGIIEFWTEHCPFNLLHQVHQFSILIKQYTQNMKEVENLKSSLEVAKKEAKHIISDYSSAKDEIMELKCKIAKYEQSNEKLMNKINDYNINIAADKQSIQQLTCKIKELEEEQSAKIMEHNLDKSSFEDKIKELEHELKTLKKDDISTVTKKGGKKKEKKISTDVDTIKPSIKSTSDIGINVSLCNESSVKCEVRDQNIMTDEFYHTKNDPYPLFCEKCEAHLSPELTPEKIFKTMVACPKLIEKDLPPSPKKIYSPPCSLPNTYPDFTNRNEDSLSKISPIPHLHPYSPCSDSIAGNIKSQSERSSTMTQICENVEIRNTDISHIPFVANISSNFHAIPTLSQNRNCAREHFCSDDLLIKHSISIKKMKRKIRSLKTKMKKFRKLKKKIDIKSRCRCIMNHKDDVSLNSNLISLICKGVAEYFNEKKEVCPKNERDIDSEKCTCCSKRTELKKRHSCNAYESMFSKIENFDENEQVRDTCCNKTENAMNITDVLQFNHTSKNVLSSVHKNSYSNINISSTSLNDIEIDKELLHKQSTLHSVEVVPVENSFTMSRLSVDKLYVSNDILNKDNVDANDVDNQTETGTMFLSNNKKSLDHVNGKTVINTEENKIKRKDEIIHKDKFSEICVNDNISSKDSIEDIDMDNQKIGMISLFKDENFSDYTNDKIVDINVEENKIEKKSQSVHKDQVGEIYTRDDFLSNHTIKAIDTDNQIEARTIFLSNDTNSTYHGYSKIIDVNAEENKIKTKNQNINEDKLDEIHASDNLLNKSNVKTTSTDNQTETRIILLPNNENSTIDDKIVDINADKIEIKRKCQNIYKDELDKINISDNILSQDNIETVDMDSQTKTKMASLSNNENSIDLAHSKRVVINVEKRNVIGQKRKGQNIQKAKIGDRLLKNLRNLKRKKQPISCINKQENIKSYSDHNFENLELAKKPRIENEKEINDSSLNHIKNMKKNLDIQVESTNKQTDDKLCSNHYEPKKVRIAHTPKMPDHQLSINRNNSTHCTIRNIATLATLAIRQKNNVNQQLNTDKDNSFIESKKNPIMNKKCEENVIKSIETNSIDERPVNEKDLDLINAENSVQNNDITSTAINIQHVSELAKCDDMIEDTINKNISIDRVVAETLNDSDQSNVVHNNIVNSTTNNLKLKKSISLRTRVITRSIYKDLKHDKVSETLNTIKTRKEMSPTAELGYVSETFGNKSHNDYISNDESSVLSDRSNVETTRSEDYNNSGISDGTIAVPRSSSPRDVNEMENARNIQEETCISNRAIKMQTTGTQYKNLVMSQRNKKMELIFVPHNFEESQAPMSRLYKYINKKKCTKKHKLSCKEIKYACKITDKFVKKQLRRLMNSDWKDSIYDSIHNDIKVKLENTCGPRIIAKCIVEFIIDEVNHTEALDKSFTPPAPLMTKFEQKIITLLFDLEASKPMVIYFVQAAIEFHMFRLDSDVKDPIDSLTRIYVVLSQILSKCIAFLINSLYISTDKDRILKKLKHLKSLVSRCHNYTSETVNDIVKELMTALKAKRIEGLDTAIILVAKREKAQWTYKNIIESVLLPIIISNQHPCIYSAFSLLGRLLRAFPLQDKDQIVHDISEQLCALIQSGQGSHDQQEGIISALLSLSRQKFDVISWPVIKWTPSKSLRPIVDTQLQTFLHTRTSKFWKEYLRKKNIKLIQNKT</sequence>
<keyword evidence="4" id="KW-1185">Reference proteome</keyword>
<name>F4WC63_ACREC</name>
<dbReference type="InterPro" id="IPR016024">
    <property type="entry name" value="ARM-type_fold"/>
</dbReference>
<feature type="region of interest" description="Disordered" evidence="2">
    <location>
        <begin position="1213"/>
        <end position="1254"/>
    </location>
</feature>
<evidence type="ECO:0000313" key="3">
    <source>
        <dbReference type="EMBL" id="EGI68043.1"/>
    </source>
</evidence>
<accession>F4WC63</accession>
<feature type="coiled-coil region" evidence="1">
    <location>
        <begin position="29"/>
        <end position="147"/>
    </location>
</feature>
<organism evidence="4">
    <name type="scientific">Acromyrmex echinatior</name>
    <name type="common">Panamanian leafcutter ant</name>
    <name type="synonym">Acromyrmex octospinosus echinatior</name>
    <dbReference type="NCBI Taxonomy" id="103372"/>
    <lineage>
        <taxon>Eukaryota</taxon>
        <taxon>Metazoa</taxon>
        <taxon>Ecdysozoa</taxon>
        <taxon>Arthropoda</taxon>
        <taxon>Hexapoda</taxon>
        <taxon>Insecta</taxon>
        <taxon>Pterygota</taxon>
        <taxon>Neoptera</taxon>
        <taxon>Endopterygota</taxon>
        <taxon>Hymenoptera</taxon>
        <taxon>Apocrita</taxon>
        <taxon>Aculeata</taxon>
        <taxon>Formicoidea</taxon>
        <taxon>Formicidae</taxon>
        <taxon>Myrmicinae</taxon>
        <taxon>Acromyrmex</taxon>
    </lineage>
</organism>
<evidence type="ECO:0000256" key="1">
    <source>
        <dbReference type="SAM" id="Coils"/>
    </source>
</evidence>